<evidence type="ECO:0000256" key="1">
    <source>
        <dbReference type="ARBA" id="ARBA00008416"/>
    </source>
</evidence>
<dbReference type="InterPro" id="IPR008778">
    <property type="entry name" value="Pirin_C_dom"/>
</dbReference>
<dbReference type="InterPro" id="IPR014710">
    <property type="entry name" value="RmlC-like_jellyroll"/>
</dbReference>
<dbReference type="Proteomes" id="UP000294656">
    <property type="component" value="Unassembled WGS sequence"/>
</dbReference>
<dbReference type="OrthoDB" id="9780903at2"/>
<feature type="domain" description="Pirin N-terminal" evidence="3">
    <location>
        <begin position="61"/>
        <end position="138"/>
    </location>
</feature>
<accession>A0A4R6MDE2</accession>
<dbReference type="PANTHER" id="PTHR13903">
    <property type="entry name" value="PIRIN-RELATED"/>
    <property type="match status" value="1"/>
</dbReference>
<evidence type="ECO:0000313" key="5">
    <source>
        <dbReference type="EMBL" id="TDO99717.1"/>
    </source>
</evidence>
<sequence length="341" mass="38213">MTAIIKTMPLQMFWPTFDPFLFCAFHNDAYPAGNGSLGPNASLSGRQIGQDFGQKDGWSMYHGKKIPGFPAHPHRGFETVTVVNKGYVDHADSMGAAGRYGEGDTQWMTAGKGVQHSEMFPLVHTQKSNDLELFQIWLNLPSKSKMVEPHFSMLWNEQTPVVELSDENNKQIQIKVVAGELECDGRSIQPLPCPPNSWASEENNHVAIWIIDMEQGANWTLPASVKGLSRTLYVFEGTQVRADEQNVPINSAIQLKSDIELSLYNSGTEKVRMLLLQGKPIGENVAQHGPFVMNTRQELQQAFNDFQLTEFGGWRWESSDQTHGDVATRFALYADGREERP</sequence>
<dbReference type="EMBL" id="SNXC01000009">
    <property type="protein sequence ID" value="TDO99717.1"/>
    <property type="molecule type" value="Genomic_DNA"/>
</dbReference>
<dbReference type="InterPro" id="IPR011051">
    <property type="entry name" value="RmlC_Cupin_sf"/>
</dbReference>
<dbReference type="Gene3D" id="2.60.120.10">
    <property type="entry name" value="Jelly Rolls"/>
    <property type="match status" value="2"/>
</dbReference>
<dbReference type="InterPro" id="IPR012093">
    <property type="entry name" value="Pirin"/>
</dbReference>
<comment type="caution">
    <text evidence="5">The sequence shown here is derived from an EMBL/GenBank/DDBJ whole genome shotgun (WGS) entry which is preliminary data.</text>
</comment>
<dbReference type="AlphaFoldDB" id="A0A4R6MDE2"/>
<evidence type="ECO:0000256" key="2">
    <source>
        <dbReference type="RuleBase" id="RU003457"/>
    </source>
</evidence>
<protein>
    <recommendedName>
        <fullName evidence="7">Pirin</fullName>
    </recommendedName>
</protein>
<dbReference type="Pfam" id="PF05726">
    <property type="entry name" value="Pirin_C"/>
    <property type="match status" value="1"/>
</dbReference>
<feature type="domain" description="Pirin C-terminal" evidence="4">
    <location>
        <begin position="211"/>
        <end position="312"/>
    </location>
</feature>
<evidence type="ECO:0000313" key="6">
    <source>
        <dbReference type="Proteomes" id="UP000294656"/>
    </source>
</evidence>
<evidence type="ECO:0000259" key="4">
    <source>
        <dbReference type="Pfam" id="PF05726"/>
    </source>
</evidence>
<proteinExistence type="inferred from homology"/>
<evidence type="ECO:0008006" key="7">
    <source>
        <dbReference type="Google" id="ProtNLM"/>
    </source>
</evidence>
<name>A0A4R6MDE2_9GAMM</name>
<comment type="similarity">
    <text evidence="1 2">Belongs to the pirin family.</text>
</comment>
<dbReference type="Pfam" id="PF02678">
    <property type="entry name" value="Pirin"/>
    <property type="match status" value="1"/>
</dbReference>
<evidence type="ECO:0000259" key="3">
    <source>
        <dbReference type="Pfam" id="PF02678"/>
    </source>
</evidence>
<keyword evidence="6" id="KW-1185">Reference proteome</keyword>
<dbReference type="SUPFAM" id="SSF51182">
    <property type="entry name" value="RmlC-like cupins"/>
    <property type="match status" value="1"/>
</dbReference>
<dbReference type="RefSeq" id="WP_133502558.1">
    <property type="nucleotide sequence ID" value="NZ_SNXC01000009.1"/>
</dbReference>
<dbReference type="InterPro" id="IPR003829">
    <property type="entry name" value="Pirin_N_dom"/>
</dbReference>
<gene>
    <name evidence="5" type="ORF">DFP79_0706</name>
</gene>
<organism evidence="5 6">
    <name type="scientific">Marinomonas balearica</name>
    <dbReference type="NCBI Taxonomy" id="491947"/>
    <lineage>
        <taxon>Bacteria</taxon>
        <taxon>Pseudomonadati</taxon>
        <taxon>Pseudomonadota</taxon>
        <taxon>Gammaproteobacteria</taxon>
        <taxon>Oceanospirillales</taxon>
        <taxon>Oceanospirillaceae</taxon>
        <taxon>Marinomonas</taxon>
    </lineage>
</organism>
<reference evidence="5 6" key="1">
    <citation type="submission" date="2019-03" db="EMBL/GenBank/DDBJ databases">
        <title>Genomic Encyclopedia of Type Strains, Phase III (KMG-III): the genomes of soil and plant-associated and newly described type strains.</title>
        <authorList>
            <person name="Whitman W."/>
        </authorList>
    </citation>
    <scope>NUCLEOTIDE SEQUENCE [LARGE SCALE GENOMIC DNA]</scope>
    <source>
        <strain evidence="5 6">CECT 7378</strain>
    </source>
</reference>
<dbReference type="CDD" id="cd02909">
    <property type="entry name" value="cupin_pirin_N"/>
    <property type="match status" value="1"/>
</dbReference>
<dbReference type="PANTHER" id="PTHR13903:SF8">
    <property type="entry name" value="PIRIN"/>
    <property type="match status" value="1"/>
</dbReference>